<dbReference type="AlphaFoldDB" id="M1WXR3"/>
<evidence type="ECO:0000313" key="3">
    <source>
        <dbReference type="Proteomes" id="UP000011724"/>
    </source>
</evidence>
<dbReference type="Proteomes" id="UP000011724">
    <property type="component" value="Chromosome"/>
</dbReference>
<dbReference type="KEGG" id="dpi:BN4_12630"/>
<sequence>MILEPDTGSLFPEESQFGKKSNRETEFPSTFLDFTPFRLVLSGRYFRHKSRVIFNSTIHPRRAFRWHR</sequence>
<reference evidence="2 3" key="1">
    <citation type="journal article" date="2013" name="PLoS ONE">
        <title>The first genomic and proteomic characterization of a deep-sea sulfate reducer: insights into the piezophilic lifestyle of Desulfovibrio piezophilus.</title>
        <authorList>
            <person name="Pradel N."/>
            <person name="Ji B."/>
            <person name="Gimenez G."/>
            <person name="Talla E."/>
            <person name="Lenoble P."/>
            <person name="Garel M."/>
            <person name="Tamburini C."/>
            <person name="Fourquet P."/>
            <person name="Lebrun R."/>
            <person name="Bertin P."/>
            <person name="Denis Y."/>
            <person name="Pophillat M."/>
            <person name="Barbe V."/>
            <person name="Ollivier B."/>
            <person name="Dolla A."/>
        </authorList>
    </citation>
    <scope>NUCLEOTIDE SEQUENCE [LARGE SCALE GENOMIC DNA]</scope>
    <source>
        <strain evidence="3">DSM 10523 / SB164P1</strain>
    </source>
</reference>
<dbReference type="STRING" id="1322246.BN4_12630"/>
<evidence type="ECO:0000256" key="1">
    <source>
        <dbReference type="SAM" id="MobiDB-lite"/>
    </source>
</evidence>
<protein>
    <submittedName>
        <fullName evidence="2">Uncharacterized protein</fullName>
    </submittedName>
</protein>
<evidence type="ECO:0000313" key="2">
    <source>
        <dbReference type="EMBL" id="CCH49863.1"/>
    </source>
</evidence>
<keyword evidence="3" id="KW-1185">Reference proteome</keyword>
<gene>
    <name evidence="2" type="ordered locus">BN4_12630</name>
</gene>
<organism evidence="2 3">
    <name type="scientific">Pseudodesulfovibrio piezophilus (strain DSM 21447 / JCM 15486 / C1TLV30)</name>
    <name type="common">Desulfovibrio piezophilus</name>
    <dbReference type="NCBI Taxonomy" id="1322246"/>
    <lineage>
        <taxon>Bacteria</taxon>
        <taxon>Pseudomonadati</taxon>
        <taxon>Thermodesulfobacteriota</taxon>
        <taxon>Desulfovibrionia</taxon>
        <taxon>Desulfovibrionales</taxon>
        <taxon>Desulfovibrionaceae</taxon>
    </lineage>
</organism>
<name>M1WXR3_PSEP2</name>
<feature type="region of interest" description="Disordered" evidence="1">
    <location>
        <begin position="1"/>
        <end position="24"/>
    </location>
</feature>
<dbReference type="EMBL" id="FO203427">
    <property type="protein sequence ID" value="CCH49863.1"/>
    <property type="molecule type" value="Genomic_DNA"/>
</dbReference>
<dbReference type="HOGENOM" id="CLU_2787090_0_0_7"/>
<proteinExistence type="predicted"/>
<accession>M1WXR3</accession>
<reference evidence="3" key="2">
    <citation type="journal article" date="2013" name="Stand. Genomic Sci.">
        <title>Complete genome sequence of Desulfocapsa sulfexigens, a marine deltaproteobacterium specialized in disproportionating inorganic sulfur compounds.</title>
        <authorList>
            <person name="Finster K.W."/>
            <person name="Kjeldsen K.U."/>
            <person name="Kube M."/>
            <person name="Reinhardt R."/>
            <person name="Mussmann M."/>
            <person name="Amann R."/>
            <person name="Schreiber L."/>
        </authorList>
    </citation>
    <scope>NUCLEOTIDE SEQUENCE [LARGE SCALE GENOMIC DNA]</scope>
    <source>
        <strain evidence="3">DSM 10523 / SB164P1</strain>
    </source>
</reference>